<organism evidence="6 7">
    <name type="scientific">Pseudomaricurvus hydrocarbonicus</name>
    <dbReference type="NCBI Taxonomy" id="1470433"/>
    <lineage>
        <taxon>Bacteria</taxon>
        <taxon>Pseudomonadati</taxon>
        <taxon>Pseudomonadota</taxon>
        <taxon>Gammaproteobacteria</taxon>
        <taxon>Cellvibrionales</taxon>
        <taxon>Cellvibrionaceae</taxon>
        <taxon>Pseudomaricurvus</taxon>
    </lineage>
</organism>
<dbReference type="EMBL" id="JAAONZ010000019">
    <property type="protein sequence ID" value="NHO67739.1"/>
    <property type="molecule type" value="Genomic_DNA"/>
</dbReference>
<dbReference type="PANTHER" id="PTHR45566:SF1">
    <property type="entry name" value="HTH-TYPE TRANSCRIPTIONAL REGULATOR YHJB-RELATED"/>
    <property type="match status" value="1"/>
</dbReference>
<evidence type="ECO:0000256" key="2">
    <source>
        <dbReference type="ARBA" id="ARBA00023125"/>
    </source>
</evidence>
<accession>A0A9E5MP31</accession>
<dbReference type="RefSeq" id="WP_167191017.1">
    <property type="nucleotide sequence ID" value="NZ_JAAONZ010000019.1"/>
</dbReference>
<dbReference type="CDD" id="cd17535">
    <property type="entry name" value="REC_NarL-like"/>
    <property type="match status" value="1"/>
</dbReference>
<comment type="caution">
    <text evidence="6">The sequence shown here is derived from an EMBL/GenBank/DDBJ whole genome shotgun (WGS) entry which is preliminary data.</text>
</comment>
<keyword evidence="2" id="KW-0238">DNA-binding</keyword>
<evidence type="ECO:0000259" key="5">
    <source>
        <dbReference type="PROSITE" id="PS50110"/>
    </source>
</evidence>
<reference evidence="6" key="1">
    <citation type="submission" date="2020-03" db="EMBL/GenBank/DDBJ databases">
        <authorList>
            <person name="Guo F."/>
        </authorList>
    </citation>
    <scope>NUCLEOTIDE SEQUENCE</scope>
    <source>
        <strain evidence="6">JCM 30134</strain>
    </source>
</reference>
<feature type="modified residue" description="4-aspartylphosphate" evidence="3">
    <location>
        <position position="58"/>
    </location>
</feature>
<evidence type="ECO:0000313" key="6">
    <source>
        <dbReference type="EMBL" id="NHO67739.1"/>
    </source>
</evidence>
<evidence type="ECO:0000313" key="7">
    <source>
        <dbReference type="Proteomes" id="UP000787472"/>
    </source>
</evidence>
<evidence type="ECO:0000256" key="1">
    <source>
        <dbReference type="ARBA" id="ARBA00022553"/>
    </source>
</evidence>
<dbReference type="Gene3D" id="3.40.50.2300">
    <property type="match status" value="1"/>
</dbReference>
<dbReference type="PRINTS" id="PR00038">
    <property type="entry name" value="HTHLUXR"/>
</dbReference>
<feature type="domain" description="HTH luxR-type" evidence="4">
    <location>
        <begin position="146"/>
        <end position="211"/>
    </location>
</feature>
<dbReference type="InterPro" id="IPR011006">
    <property type="entry name" value="CheY-like_superfamily"/>
</dbReference>
<dbReference type="SUPFAM" id="SSF52172">
    <property type="entry name" value="CheY-like"/>
    <property type="match status" value="1"/>
</dbReference>
<dbReference type="SUPFAM" id="SSF46894">
    <property type="entry name" value="C-terminal effector domain of the bipartite response regulators"/>
    <property type="match status" value="1"/>
</dbReference>
<dbReference type="Proteomes" id="UP000787472">
    <property type="component" value="Unassembled WGS sequence"/>
</dbReference>
<dbReference type="InterPro" id="IPR051015">
    <property type="entry name" value="EvgA-like"/>
</dbReference>
<evidence type="ECO:0000256" key="3">
    <source>
        <dbReference type="PROSITE-ProRule" id="PRU00169"/>
    </source>
</evidence>
<proteinExistence type="predicted"/>
<dbReference type="InterPro" id="IPR000792">
    <property type="entry name" value="Tscrpt_reg_LuxR_C"/>
</dbReference>
<dbReference type="InterPro" id="IPR001789">
    <property type="entry name" value="Sig_transdc_resp-reg_receiver"/>
</dbReference>
<dbReference type="SMART" id="SM00421">
    <property type="entry name" value="HTH_LUXR"/>
    <property type="match status" value="1"/>
</dbReference>
<dbReference type="GO" id="GO:0003677">
    <property type="term" value="F:DNA binding"/>
    <property type="evidence" value="ECO:0007669"/>
    <property type="project" value="UniProtKB-KW"/>
</dbReference>
<dbReference type="Pfam" id="PF00196">
    <property type="entry name" value="GerE"/>
    <property type="match status" value="1"/>
</dbReference>
<dbReference type="CDD" id="cd06170">
    <property type="entry name" value="LuxR_C_like"/>
    <property type="match status" value="1"/>
</dbReference>
<dbReference type="GO" id="GO:0006355">
    <property type="term" value="P:regulation of DNA-templated transcription"/>
    <property type="evidence" value="ECO:0007669"/>
    <property type="project" value="InterPro"/>
</dbReference>
<dbReference type="PROSITE" id="PS50043">
    <property type="entry name" value="HTH_LUXR_2"/>
    <property type="match status" value="1"/>
</dbReference>
<dbReference type="GO" id="GO:0000160">
    <property type="term" value="P:phosphorelay signal transduction system"/>
    <property type="evidence" value="ECO:0007669"/>
    <property type="project" value="InterPro"/>
</dbReference>
<dbReference type="Pfam" id="PF00072">
    <property type="entry name" value="Response_reg"/>
    <property type="match status" value="1"/>
</dbReference>
<dbReference type="InterPro" id="IPR058245">
    <property type="entry name" value="NreC/VraR/RcsB-like_REC"/>
</dbReference>
<dbReference type="PROSITE" id="PS50110">
    <property type="entry name" value="RESPONSE_REGULATORY"/>
    <property type="match status" value="1"/>
</dbReference>
<gene>
    <name evidence="6" type="ORF">G8770_19505</name>
</gene>
<sequence>MVSHPCIIIADDHPLFRSALSNTLQRELSQPTLLEAEDFNSLQQTVEANPTANLILLDLHMPGAEGFSALVFLTAHYPQIPVMIVSAHEESDIIRRAMDHGASGFLPKSAAVDTMSEALLTVLRGNLWLPEGLASAPIAGDDELNIAEAMSTLTPQQFRVATMLSQGLLNKQIAYQLNVTEATIKAHMTEIFKKLGVHSRTQAAVAIGQLAIHPVQGLEAFRRQET</sequence>
<keyword evidence="7" id="KW-1185">Reference proteome</keyword>
<dbReference type="PANTHER" id="PTHR45566">
    <property type="entry name" value="HTH-TYPE TRANSCRIPTIONAL REGULATOR YHJB-RELATED"/>
    <property type="match status" value="1"/>
</dbReference>
<name>A0A9E5MP31_9GAMM</name>
<evidence type="ECO:0000259" key="4">
    <source>
        <dbReference type="PROSITE" id="PS50043"/>
    </source>
</evidence>
<dbReference type="InterPro" id="IPR016032">
    <property type="entry name" value="Sig_transdc_resp-reg_C-effctor"/>
</dbReference>
<protein>
    <submittedName>
        <fullName evidence="6">Response regulator transcription factor</fullName>
    </submittedName>
</protein>
<dbReference type="AlphaFoldDB" id="A0A9E5MP31"/>
<dbReference type="SMART" id="SM00448">
    <property type="entry name" value="REC"/>
    <property type="match status" value="1"/>
</dbReference>
<keyword evidence="1 3" id="KW-0597">Phosphoprotein</keyword>
<feature type="domain" description="Response regulatory" evidence="5">
    <location>
        <begin position="6"/>
        <end position="123"/>
    </location>
</feature>